<dbReference type="SUPFAM" id="SSF54928">
    <property type="entry name" value="RNA-binding domain, RBD"/>
    <property type="match status" value="1"/>
</dbReference>
<accession>A0A075AW66</accession>
<comment type="subcellular location">
    <subcellularLocation>
        <location evidence="1">Nucleus</location>
    </subcellularLocation>
</comment>
<dbReference type="Proteomes" id="UP000281549">
    <property type="component" value="Unassembled WGS sequence"/>
</dbReference>
<organism evidence="8 10">
    <name type="scientific">Rozella allomycis (strain CSF55)</name>
    <dbReference type="NCBI Taxonomy" id="988480"/>
    <lineage>
        <taxon>Eukaryota</taxon>
        <taxon>Fungi</taxon>
        <taxon>Fungi incertae sedis</taxon>
        <taxon>Cryptomycota</taxon>
        <taxon>Cryptomycota incertae sedis</taxon>
        <taxon>Rozella</taxon>
    </lineage>
</organism>
<reference evidence="8 10" key="1">
    <citation type="journal article" date="2013" name="Curr. Biol.">
        <title>Shared signatures of parasitism and phylogenomics unite Cryptomycota and microsporidia.</title>
        <authorList>
            <person name="James T.Y."/>
            <person name="Pelin A."/>
            <person name="Bonen L."/>
            <person name="Ahrendt S."/>
            <person name="Sain D."/>
            <person name="Corradi N."/>
            <person name="Stajich J.E."/>
        </authorList>
    </citation>
    <scope>NUCLEOTIDE SEQUENCE [LARGE SCALE GENOMIC DNA]</scope>
    <source>
        <strain evidence="8 10">CSF55</strain>
        <strain evidence="8 10">CSF55</strain>
    </source>
</reference>
<dbReference type="HOGENOM" id="CLU_012062_21_2_1"/>
<evidence type="ECO:0000256" key="5">
    <source>
        <dbReference type="ARBA" id="ARBA00023242"/>
    </source>
</evidence>
<evidence type="ECO:0000256" key="1">
    <source>
        <dbReference type="ARBA" id="ARBA00004123"/>
    </source>
</evidence>
<feature type="domain" description="RRM" evidence="7">
    <location>
        <begin position="15"/>
        <end position="93"/>
    </location>
</feature>
<dbReference type="Pfam" id="PF00076">
    <property type="entry name" value="RRM_1"/>
    <property type="match status" value="2"/>
</dbReference>
<dbReference type="GO" id="GO:0003723">
    <property type="term" value="F:RNA binding"/>
    <property type="evidence" value="ECO:0007669"/>
    <property type="project" value="UniProtKB-UniRule"/>
</dbReference>
<dbReference type="Proteomes" id="UP000030755">
    <property type="component" value="Unassembled WGS sequence"/>
</dbReference>
<dbReference type="InterPro" id="IPR034158">
    <property type="entry name" value="SF3B4_RRM1"/>
</dbReference>
<protein>
    <submittedName>
        <fullName evidence="8">RNA recognition motif domain-containing protein</fullName>
    </submittedName>
    <submittedName>
        <fullName evidence="9">RNA-binding domain-containing protein</fullName>
    </submittedName>
</protein>
<dbReference type="GO" id="GO:0005686">
    <property type="term" value="C:U2 snRNP"/>
    <property type="evidence" value="ECO:0007669"/>
    <property type="project" value="TreeGrafter"/>
</dbReference>
<dbReference type="Gene3D" id="3.30.70.330">
    <property type="match status" value="2"/>
</dbReference>
<keyword evidence="4 6" id="KW-0694">RNA-binding</keyword>
<dbReference type="CDD" id="cd12335">
    <property type="entry name" value="RRM2_SF3B4"/>
    <property type="match status" value="1"/>
</dbReference>
<keyword evidence="3" id="KW-0677">Repeat</keyword>
<dbReference type="GO" id="GO:0005730">
    <property type="term" value="C:nucleolus"/>
    <property type="evidence" value="ECO:0007669"/>
    <property type="project" value="TreeGrafter"/>
</dbReference>
<keyword evidence="10" id="KW-1185">Reference proteome</keyword>
<dbReference type="PROSITE" id="PS50102">
    <property type="entry name" value="RRM"/>
    <property type="match status" value="2"/>
</dbReference>
<dbReference type="GO" id="GO:0071011">
    <property type="term" value="C:precatalytic spliceosome"/>
    <property type="evidence" value="ECO:0007669"/>
    <property type="project" value="TreeGrafter"/>
</dbReference>
<evidence type="ECO:0000256" key="4">
    <source>
        <dbReference type="ARBA" id="ARBA00022884"/>
    </source>
</evidence>
<dbReference type="EMBL" id="ML004926">
    <property type="protein sequence ID" value="RKP21823.1"/>
    <property type="molecule type" value="Genomic_DNA"/>
</dbReference>
<proteinExistence type="inferred from homology"/>
<dbReference type="InterPro" id="IPR000504">
    <property type="entry name" value="RRM_dom"/>
</dbReference>
<comment type="similarity">
    <text evidence="2">Belongs to the SF3B4 family.</text>
</comment>
<name>A0A075AW66_ROZAC</name>
<dbReference type="OMA" id="IVWELMI"/>
<dbReference type="CDD" id="cd12334">
    <property type="entry name" value="RRM1_SF3B4"/>
    <property type="match status" value="1"/>
</dbReference>
<evidence type="ECO:0000313" key="9">
    <source>
        <dbReference type="EMBL" id="RKP21823.1"/>
    </source>
</evidence>
<evidence type="ECO:0000256" key="3">
    <source>
        <dbReference type="ARBA" id="ARBA00022737"/>
    </source>
</evidence>
<evidence type="ECO:0000259" key="7">
    <source>
        <dbReference type="PROSITE" id="PS50102"/>
    </source>
</evidence>
<dbReference type="STRING" id="988480.A0A075AW66"/>
<dbReference type="PANTHER" id="PTHR48030:SF3">
    <property type="entry name" value="SPLICING FACTOR 3B SUBUNIT 4"/>
    <property type="match status" value="1"/>
</dbReference>
<evidence type="ECO:0000256" key="6">
    <source>
        <dbReference type="PROSITE-ProRule" id="PRU00176"/>
    </source>
</evidence>
<feature type="domain" description="RRM" evidence="7">
    <location>
        <begin position="102"/>
        <end position="181"/>
    </location>
</feature>
<reference evidence="11" key="2">
    <citation type="journal article" date="2018" name="Nat. Microbiol.">
        <title>Leveraging single-cell genomics to expand the fungal tree of life.</title>
        <authorList>
            <person name="Ahrendt S.R."/>
            <person name="Quandt C.A."/>
            <person name="Ciobanu D."/>
            <person name="Clum A."/>
            <person name="Salamov A."/>
            <person name="Andreopoulos B."/>
            <person name="Cheng J.F."/>
            <person name="Woyke T."/>
            <person name="Pelin A."/>
            <person name="Henrissat B."/>
            <person name="Reynolds N.K."/>
            <person name="Benny G.L."/>
            <person name="Smith M.E."/>
            <person name="James T.Y."/>
            <person name="Grigoriev I.V."/>
        </authorList>
    </citation>
    <scope>NUCLEOTIDE SEQUENCE [LARGE SCALE GENOMIC DNA]</scope>
    <source>
        <strain evidence="11">CSF55</strain>
    </source>
</reference>
<gene>
    <name evidence="8" type="ORF">O9G_001804</name>
    <name evidence="9" type="ORF">ROZALSC1DRAFT_26790</name>
</gene>
<dbReference type="InterPro" id="IPR012677">
    <property type="entry name" value="Nucleotide-bd_a/b_plait_sf"/>
</dbReference>
<dbReference type="PANTHER" id="PTHR48030">
    <property type="entry name" value="SPLICING FACTOR 3B SUBUNIT 4"/>
    <property type="match status" value="1"/>
</dbReference>
<dbReference type="FunFam" id="3.30.70.330:FF:000121">
    <property type="entry name" value="Splicing factor 3b subunit 4"/>
    <property type="match status" value="1"/>
</dbReference>
<evidence type="ECO:0000256" key="2">
    <source>
        <dbReference type="ARBA" id="ARBA00008363"/>
    </source>
</evidence>
<dbReference type="GO" id="GO:0048026">
    <property type="term" value="P:positive regulation of mRNA splicing, via spliceosome"/>
    <property type="evidence" value="ECO:0007669"/>
    <property type="project" value="TreeGrafter"/>
</dbReference>
<keyword evidence="5" id="KW-0539">Nucleus</keyword>
<dbReference type="InterPro" id="IPR052084">
    <property type="entry name" value="SF3B4_spliceosome_assoc"/>
</dbReference>
<dbReference type="EMBL" id="KE560945">
    <property type="protein sequence ID" value="EPZ34548.1"/>
    <property type="molecule type" value="Genomic_DNA"/>
</dbReference>
<evidence type="ECO:0000313" key="10">
    <source>
        <dbReference type="Proteomes" id="UP000030755"/>
    </source>
</evidence>
<dbReference type="OrthoDB" id="10259687at2759"/>
<dbReference type="InterPro" id="IPR034159">
    <property type="entry name" value="SF3B4_RRM2"/>
</dbReference>
<dbReference type="SMART" id="SM00360">
    <property type="entry name" value="RRM"/>
    <property type="match status" value="2"/>
</dbReference>
<dbReference type="GO" id="GO:0000398">
    <property type="term" value="P:mRNA splicing, via spliceosome"/>
    <property type="evidence" value="ECO:0007669"/>
    <property type="project" value="UniProtKB-ARBA"/>
</dbReference>
<evidence type="ECO:0000313" key="11">
    <source>
        <dbReference type="Proteomes" id="UP000281549"/>
    </source>
</evidence>
<reference evidence="9" key="3">
    <citation type="submission" date="2018-08" db="EMBL/GenBank/DDBJ databases">
        <title>Leveraging single-cell genomics to expand the Fungal Tree of Life.</title>
        <authorList>
            <consortium name="DOE Joint Genome Institute"/>
            <person name="Ahrendt S.R."/>
            <person name="Quandt C.A."/>
            <person name="Ciobanu D."/>
            <person name="Clum A."/>
            <person name="Salamov A."/>
            <person name="Andreopoulos B."/>
            <person name="Cheng J.-F."/>
            <person name="Woyke T."/>
            <person name="Pelin A."/>
            <person name="Henrissat B."/>
            <person name="Reynolds N."/>
            <person name="Benny G.L."/>
            <person name="Smith M.E."/>
            <person name="James T.Y."/>
            <person name="Grigoriev I.V."/>
        </authorList>
    </citation>
    <scope>NUCLEOTIDE SEQUENCE</scope>
    <source>
        <strain evidence="9">CSF55</strain>
    </source>
</reference>
<sequence length="251" mass="27293">MQRANTAQPDKNQEANVYIGNIDEKVSEALLWELMLQAGQVVNVFIPRDRVTGLHQGFGFCEFATVEDADYACKIMNMVKLYGKPIRLNKAAADKKELDIGATLFIGNLAPEVDEKTLYDTFSAFGVILQTPKIVRDATSGVSRGVGFVHFDNFESSDQAISAMNGQYLSGKAITVSYANKKDGKGGQHGTAAERLLASQAKRRQVNLGNELLEMQREQMAQAAIATQGQATFAPPTVYVPPGMAFPGRAI</sequence>
<dbReference type="InterPro" id="IPR035979">
    <property type="entry name" value="RBD_domain_sf"/>
</dbReference>
<evidence type="ECO:0000313" key="8">
    <source>
        <dbReference type="EMBL" id="EPZ34548.1"/>
    </source>
</evidence>
<dbReference type="AlphaFoldDB" id="A0A075AW66"/>
<dbReference type="FunFam" id="3.30.70.330:FF:000895">
    <property type="entry name" value="Hsh49p"/>
    <property type="match status" value="1"/>
</dbReference>